<protein>
    <submittedName>
        <fullName evidence="1">Uncharacterized protein</fullName>
    </submittedName>
</protein>
<organism evidence="1 2">
    <name type="scientific">Basidiobolus ranarum</name>
    <dbReference type="NCBI Taxonomy" id="34480"/>
    <lineage>
        <taxon>Eukaryota</taxon>
        <taxon>Fungi</taxon>
        <taxon>Fungi incertae sedis</taxon>
        <taxon>Zoopagomycota</taxon>
        <taxon>Entomophthoromycotina</taxon>
        <taxon>Basidiobolomycetes</taxon>
        <taxon>Basidiobolales</taxon>
        <taxon>Basidiobolaceae</taxon>
        <taxon>Basidiobolus</taxon>
    </lineage>
</organism>
<evidence type="ECO:0000313" key="2">
    <source>
        <dbReference type="Proteomes" id="UP001479436"/>
    </source>
</evidence>
<keyword evidence="2" id="KW-1185">Reference proteome</keyword>
<evidence type="ECO:0000313" key="1">
    <source>
        <dbReference type="EMBL" id="KAK9670915.1"/>
    </source>
</evidence>
<dbReference type="Proteomes" id="UP001479436">
    <property type="component" value="Unassembled WGS sequence"/>
</dbReference>
<proteinExistence type="predicted"/>
<dbReference type="EMBL" id="JASJQH010010402">
    <property type="protein sequence ID" value="KAK9670915.1"/>
    <property type="molecule type" value="Genomic_DNA"/>
</dbReference>
<gene>
    <name evidence="1" type="ORF">K7432_017253</name>
</gene>
<comment type="caution">
    <text evidence="1">The sequence shown here is derived from an EMBL/GenBank/DDBJ whole genome shotgun (WGS) entry which is preliminary data.</text>
</comment>
<name>A0ABR2VKL7_9FUNG</name>
<sequence>MFTNRRGYIYAGAHLIALAQPLIAQSYTGVAILDTSIFMATTYTYTVGYGSDYEVYEIASGSYTATVAGYSATNTIPPQTYSDIVPPLTFTDDFRGESVTQTFSESTELRVLPARTVVQHINPTTITRFLPTMLTSVDLAPLTDTVLASAPFPTVTLTGPDDPNRSTSWELDVSLDTLSFRHTINGPTVTHFAGSSLTTRVLSIQTITYTENGKLLNLQL</sequence>
<accession>A0ABR2VKL7</accession>
<reference evidence="1 2" key="1">
    <citation type="submission" date="2023-04" db="EMBL/GenBank/DDBJ databases">
        <title>Genome of Basidiobolus ranarum AG-B5.</title>
        <authorList>
            <person name="Stajich J.E."/>
            <person name="Carter-House D."/>
            <person name="Gryganskyi A."/>
        </authorList>
    </citation>
    <scope>NUCLEOTIDE SEQUENCE [LARGE SCALE GENOMIC DNA]</scope>
    <source>
        <strain evidence="1 2">AG-B5</strain>
    </source>
</reference>